<evidence type="ECO:0008006" key="3">
    <source>
        <dbReference type="Google" id="ProtNLM"/>
    </source>
</evidence>
<organism evidence="1 2">
    <name type="scientific">Microlunatus aurantiacus</name>
    <dbReference type="NCBI Taxonomy" id="446786"/>
    <lineage>
        <taxon>Bacteria</taxon>
        <taxon>Bacillati</taxon>
        <taxon>Actinomycetota</taxon>
        <taxon>Actinomycetes</taxon>
        <taxon>Propionibacteriales</taxon>
        <taxon>Propionibacteriaceae</taxon>
        <taxon>Microlunatus</taxon>
    </lineage>
</organism>
<name>A0ABP7DNJ3_9ACTN</name>
<dbReference type="EMBL" id="BAAAYX010000010">
    <property type="protein sequence ID" value="GAA3706937.1"/>
    <property type="molecule type" value="Genomic_DNA"/>
</dbReference>
<reference evidence="2" key="1">
    <citation type="journal article" date="2019" name="Int. J. Syst. Evol. Microbiol.">
        <title>The Global Catalogue of Microorganisms (GCM) 10K type strain sequencing project: providing services to taxonomists for standard genome sequencing and annotation.</title>
        <authorList>
            <consortium name="The Broad Institute Genomics Platform"/>
            <consortium name="The Broad Institute Genome Sequencing Center for Infectious Disease"/>
            <person name="Wu L."/>
            <person name="Ma J."/>
        </authorList>
    </citation>
    <scope>NUCLEOTIDE SEQUENCE [LARGE SCALE GENOMIC DNA]</scope>
    <source>
        <strain evidence="2">JCM 16548</strain>
    </source>
</reference>
<evidence type="ECO:0000313" key="2">
    <source>
        <dbReference type="Proteomes" id="UP001500051"/>
    </source>
</evidence>
<dbReference type="Proteomes" id="UP001500051">
    <property type="component" value="Unassembled WGS sequence"/>
</dbReference>
<evidence type="ECO:0000313" key="1">
    <source>
        <dbReference type="EMBL" id="GAA3706937.1"/>
    </source>
</evidence>
<comment type="caution">
    <text evidence="1">The sequence shown here is derived from an EMBL/GenBank/DDBJ whole genome shotgun (WGS) entry which is preliminary data.</text>
</comment>
<dbReference type="NCBIfam" id="NF033521">
    <property type="entry name" value="lasso_leader_L3"/>
    <property type="match status" value="1"/>
</dbReference>
<accession>A0ABP7DNJ3</accession>
<protein>
    <recommendedName>
        <fullName evidence="3">Lasso RiPP family leader peptide-containing protein</fullName>
    </recommendedName>
</protein>
<dbReference type="RefSeq" id="WP_344812811.1">
    <property type="nucleotide sequence ID" value="NZ_BAAAYX010000010.1"/>
</dbReference>
<sequence>MSEAVAYESPQLTEVGSVKDLTLGDGFRGNDDTFVFSIWGHQITITYGELS</sequence>
<gene>
    <name evidence="1" type="ORF">GCM10022204_26040</name>
</gene>
<keyword evidence="2" id="KW-1185">Reference proteome</keyword>
<proteinExistence type="predicted"/>